<accession>A0A9J6H078</accession>
<dbReference type="VEuPathDB" id="VectorBase:HLOH_061893"/>
<protein>
    <submittedName>
        <fullName evidence="1">Uncharacterized protein</fullName>
    </submittedName>
</protein>
<organism evidence="1 2">
    <name type="scientific">Haemaphysalis longicornis</name>
    <name type="common">Bush tick</name>
    <dbReference type="NCBI Taxonomy" id="44386"/>
    <lineage>
        <taxon>Eukaryota</taxon>
        <taxon>Metazoa</taxon>
        <taxon>Ecdysozoa</taxon>
        <taxon>Arthropoda</taxon>
        <taxon>Chelicerata</taxon>
        <taxon>Arachnida</taxon>
        <taxon>Acari</taxon>
        <taxon>Parasitiformes</taxon>
        <taxon>Ixodida</taxon>
        <taxon>Ixodoidea</taxon>
        <taxon>Ixodidae</taxon>
        <taxon>Haemaphysalinae</taxon>
        <taxon>Haemaphysalis</taxon>
    </lineage>
</organism>
<evidence type="ECO:0000313" key="1">
    <source>
        <dbReference type="EMBL" id="KAH9380715.1"/>
    </source>
</evidence>
<evidence type="ECO:0000313" key="2">
    <source>
        <dbReference type="Proteomes" id="UP000821853"/>
    </source>
</evidence>
<proteinExistence type="predicted"/>
<dbReference type="EMBL" id="JABSTR010000010">
    <property type="protein sequence ID" value="KAH9380715.1"/>
    <property type="molecule type" value="Genomic_DNA"/>
</dbReference>
<dbReference type="OrthoDB" id="6119297at2759"/>
<dbReference type="OMA" id="ITAFCMK"/>
<keyword evidence="2" id="KW-1185">Reference proteome</keyword>
<reference evidence="1 2" key="1">
    <citation type="journal article" date="2020" name="Cell">
        <title>Large-Scale Comparative Analyses of Tick Genomes Elucidate Their Genetic Diversity and Vector Capacities.</title>
        <authorList>
            <consortium name="Tick Genome and Microbiome Consortium (TIGMIC)"/>
            <person name="Jia N."/>
            <person name="Wang J."/>
            <person name="Shi W."/>
            <person name="Du L."/>
            <person name="Sun Y."/>
            <person name="Zhan W."/>
            <person name="Jiang J.F."/>
            <person name="Wang Q."/>
            <person name="Zhang B."/>
            <person name="Ji P."/>
            <person name="Bell-Sakyi L."/>
            <person name="Cui X.M."/>
            <person name="Yuan T.T."/>
            <person name="Jiang B.G."/>
            <person name="Yang W.F."/>
            <person name="Lam T.T."/>
            <person name="Chang Q.C."/>
            <person name="Ding S.J."/>
            <person name="Wang X.J."/>
            <person name="Zhu J.G."/>
            <person name="Ruan X.D."/>
            <person name="Zhao L."/>
            <person name="Wei J.T."/>
            <person name="Ye R.Z."/>
            <person name="Que T.C."/>
            <person name="Du C.H."/>
            <person name="Zhou Y.H."/>
            <person name="Cheng J.X."/>
            <person name="Dai P.F."/>
            <person name="Guo W.B."/>
            <person name="Han X.H."/>
            <person name="Huang E.J."/>
            <person name="Li L.F."/>
            <person name="Wei W."/>
            <person name="Gao Y.C."/>
            <person name="Liu J.Z."/>
            <person name="Shao H.Z."/>
            <person name="Wang X."/>
            <person name="Wang C.C."/>
            <person name="Yang T.C."/>
            <person name="Huo Q.B."/>
            <person name="Li W."/>
            <person name="Chen H.Y."/>
            <person name="Chen S.E."/>
            <person name="Zhou L.G."/>
            <person name="Ni X.B."/>
            <person name="Tian J.H."/>
            <person name="Sheng Y."/>
            <person name="Liu T."/>
            <person name="Pan Y.S."/>
            <person name="Xia L.Y."/>
            <person name="Li J."/>
            <person name="Zhao F."/>
            <person name="Cao W.C."/>
        </authorList>
    </citation>
    <scope>NUCLEOTIDE SEQUENCE [LARGE SCALE GENOMIC DNA]</scope>
    <source>
        <strain evidence="1">HaeL-2018</strain>
    </source>
</reference>
<dbReference type="AlphaFoldDB" id="A0A9J6H078"/>
<dbReference type="Proteomes" id="UP000821853">
    <property type="component" value="Chromosome 8"/>
</dbReference>
<name>A0A9J6H078_HAELO</name>
<gene>
    <name evidence="1" type="ORF">HPB48_001511</name>
</gene>
<comment type="caution">
    <text evidence="1">The sequence shown here is derived from an EMBL/GenBank/DDBJ whole genome shotgun (WGS) entry which is preliminary data.</text>
</comment>
<sequence>MKTAASCIGQADKKVPVYLVEYVPVVEGRALGRPLRVLRDTGSNTVIVRRDLVADDHFNGLMTKIVLLDGPVKHLQEATIQVDTPYFVEEITAFCMKNTTYDLLLGNLPGVLAPHDPDPCWEHTSRKYGVGDWLSE</sequence>